<dbReference type="EMBL" id="JQIF01000064">
    <property type="protein sequence ID" value="KGJ52515.1"/>
    <property type="molecule type" value="Genomic_DNA"/>
</dbReference>
<dbReference type="CDD" id="cd00338">
    <property type="entry name" value="Ser_Recombinase"/>
    <property type="match status" value="1"/>
</dbReference>
<protein>
    <submittedName>
        <fullName evidence="3">Recombinase</fullName>
    </submittedName>
</protein>
<dbReference type="Gene3D" id="3.40.50.1390">
    <property type="entry name" value="Resolvase, N-terminal catalytic domain"/>
    <property type="match status" value="1"/>
</dbReference>
<dbReference type="InterPro" id="IPR050639">
    <property type="entry name" value="SSR_resolvase"/>
</dbReference>
<dbReference type="InterPro" id="IPR036162">
    <property type="entry name" value="Resolvase-like_N_sf"/>
</dbReference>
<dbReference type="SUPFAM" id="SSF53041">
    <property type="entry name" value="Resolvase-like"/>
    <property type="match status" value="1"/>
</dbReference>
<dbReference type="RefSeq" id="WP_044906124.1">
    <property type="nucleotide sequence ID" value="NZ_JQIF01000064.1"/>
</dbReference>
<accession>A0A099I4A5</accession>
<dbReference type="PROSITE" id="PS51737">
    <property type="entry name" value="RECOMBINASE_DNA_BIND"/>
    <property type="match status" value="1"/>
</dbReference>
<feature type="domain" description="Resolvase/invertase-type recombinase catalytic" evidence="1">
    <location>
        <begin position="21"/>
        <end position="169"/>
    </location>
</feature>
<organism evidence="3 4">
    <name type="scientific">Clostridium innocuum</name>
    <dbReference type="NCBI Taxonomy" id="1522"/>
    <lineage>
        <taxon>Bacteria</taxon>
        <taxon>Bacillati</taxon>
        <taxon>Bacillota</taxon>
        <taxon>Clostridia</taxon>
        <taxon>Eubacteriales</taxon>
        <taxon>Clostridiaceae</taxon>
        <taxon>Clostridium</taxon>
    </lineage>
</organism>
<dbReference type="Pfam" id="PF13408">
    <property type="entry name" value="Zn_ribbon_recom"/>
    <property type="match status" value="1"/>
</dbReference>
<evidence type="ECO:0000313" key="4">
    <source>
        <dbReference type="Proteomes" id="UP000030008"/>
    </source>
</evidence>
<dbReference type="PROSITE" id="PS51736">
    <property type="entry name" value="RECOMBINASES_3"/>
    <property type="match status" value="1"/>
</dbReference>
<dbReference type="InterPro" id="IPR011109">
    <property type="entry name" value="DNA_bind_recombinase_dom"/>
</dbReference>
<dbReference type="InterPro" id="IPR006119">
    <property type="entry name" value="Resolv_N"/>
</dbReference>
<evidence type="ECO:0000259" key="2">
    <source>
        <dbReference type="PROSITE" id="PS51737"/>
    </source>
</evidence>
<dbReference type="GO" id="GO:0003677">
    <property type="term" value="F:DNA binding"/>
    <property type="evidence" value="ECO:0007669"/>
    <property type="project" value="InterPro"/>
</dbReference>
<dbReference type="Proteomes" id="UP000030008">
    <property type="component" value="Unassembled WGS sequence"/>
</dbReference>
<dbReference type="PANTHER" id="PTHR30461:SF23">
    <property type="entry name" value="DNA RECOMBINASE-RELATED"/>
    <property type="match status" value="1"/>
</dbReference>
<comment type="caution">
    <text evidence="3">The sequence shown here is derived from an EMBL/GenBank/DDBJ whole genome shotgun (WGS) entry which is preliminary data.</text>
</comment>
<dbReference type="InterPro" id="IPR025827">
    <property type="entry name" value="Zn_ribbon_recom_dom"/>
</dbReference>
<gene>
    <name evidence="3" type="ORF">CIAN88_14340</name>
</gene>
<dbReference type="Pfam" id="PF00239">
    <property type="entry name" value="Resolvase"/>
    <property type="match status" value="1"/>
</dbReference>
<sequence length="521" mass="59435">MKKITKIDGVQNNSTVNKELRVAAYCRVSTESDAQLESLEAQKTHYERYINSREDWKFAGLYFDEGITGTKAEKRPELLRLIADCEARKIDFVITKSISRFSRNTTDCLALVRKLQSLNIPIFFEKENINTGSMESELFLAILSSMAEGESASISENSKWSIKRRFQNGTFKLSYTPYGYDWDGENMIINPAQAAVVKRIFADILSGKSTNAIADELNAEKIPSKKNTNWTSSTIRGILANEKYTGDVIFQKTYTDENFNRHTNYGEVDQYMAQDHHEAIISHADFDAANALVSQRALEKGVKKGSDKYQKRYAFSGKIICGECGDTFKRRIHTCTTYKYVAWACNTHLKDKSTCRMKYVRDNDIKAAFVTMLNKLIYGHRLVLVPYLKALENSSGDEALQRIQHLELLLDQNSEQRETLTKLMAQGYIDQILYNQETNALLLQAESYRSDIEAITICMTGDSAKVTETNLLLHFVSHADMLTTYSEELFESYADHIEITGRNEIKFVMKCGLTFTERIDD</sequence>
<dbReference type="InterPro" id="IPR038109">
    <property type="entry name" value="DNA_bind_recomb_sf"/>
</dbReference>
<dbReference type="FunFam" id="3.90.1750.20:FF:000007">
    <property type="entry name" value="Site-specific recombinase"/>
    <property type="match status" value="1"/>
</dbReference>
<name>A0A099I4A5_CLOIN</name>
<dbReference type="GO" id="GO:0000150">
    <property type="term" value="F:DNA strand exchange activity"/>
    <property type="evidence" value="ECO:0007669"/>
    <property type="project" value="InterPro"/>
</dbReference>
<dbReference type="Pfam" id="PF07508">
    <property type="entry name" value="Recombinase"/>
    <property type="match status" value="1"/>
</dbReference>
<proteinExistence type="predicted"/>
<dbReference type="Gene3D" id="3.90.1750.20">
    <property type="entry name" value="Putative Large Serine Recombinase, Chain B, Domain 2"/>
    <property type="match status" value="1"/>
</dbReference>
<dbReference type="PANTHER" id="PTHR30461">
    <property type="entry name" value="DNA-INVERTASE FROM LAMBDOID PROPHAGE"/>
    <property type="match status" value="1"/>
</dbReference>
<reference evidence="3 4" key="1">
    <citation type="submission" date="2014-08" db="EMBL/GenBank/DDBJ databases">
        <title>Clostridium innocuum, an unnegligible vancomycin-resistant pathogen causing extra-intestinal infections.</title>
        <authorList>
            <person name="Feng Y."/>
            <person name="Chiu C.-H."/>
        </authorList>
    </citation>
    <scope>NUCLEOTIDE SEQUENCE [LARGE SCALE GENOMIC DNA]</scope>
    <source>
        <strain evidence="3 4">AN88</strain>
    </source>
</reference>
<dbReference type="SMART" id="SM00857">
    <property type="entry name" value="Resolvase"/>
    <property type="match status" value="1"/>
</dbReference>
<evidence type="ECO:0000313" key="3">
    <source>
        <dbReference type="EMBL" id="KGJ52515.1"/>
    </source>
</evidence>
<evidence type="ECO:0000259" key="1">
    <source>
        <dbReference type="PROSITE" id="PS51736"/>
    </source>
</evidence>
<feature type="domain" description="Recombinase" evidence="2">
    <location>
        <begin position="177"/>
        <end position="299"/>
    </location>
</feature>
<dbReference type="AlphaFoldDB" id="A0A099I4A5"/>